<dbReference type="SUPFAM" id="SSF52540">
    <property type="entry name" value="P-loop containing nucleoside triphosphate hydrolases"/>
    <property type="match status" value="1"/>
</dbReference>
<evidence type="ECO:0000259" key="7">
    <source>
        <dbReference type="Pfam" id="PF18052"/>
    </source>
</evidence>
<feature type="domain" description="Disease resistance protein winged helix" evidence="8">
    <location>
        <begin position="386"/>
        <end position="412"/>
    </location>
</feature>
<dbReference type="InterPro" id="IPR042197">
    <property type="entry name" value="Apaf_helical"/>
</dbReference>
<evidence type="ECO:0000313" key="9">
    <source>
        <dbReference type="EMBL" id="BAH95353.1"/>
    </source>
</evidence>
<dbReference type="Pfam" id="PF23559">
    <property type="entry name" value="WHD_DRP"/>
    <property type="match status" value="1"/>
</dbReference>
<evidence type="ECO:0000256" key="6">
    <source>
        <dbReference type="SAM" id="Coils"/>
    </source>
</evidence>
<protein>
    <submittedName>
        <fullName evidence="9">Os11g0589901 protein</fullName>
    </submittedName>
</protein>
<dbReference type="InterPro" id="IPR038005">
    <property type="entry name" value="RX-like_CC"/>
</dbReference>
<evidence type="ECO:0000256" key="3">
    <source>
        <dbReference type="ARBA" id="ARBA00022737"/>
    </source>
</evidence>
<dbReference type="InterPro" id="IPR044974">
    <property type="entry name" value="Disease_R_plants"/>
</dbReference>
<proteinExistence type="inferred from homology"/>
<dbReference type="KEGG" id="dosa:Os11g0589901"/>
<dbReference type="AlphaFoldDB" id="C7J8L2"/>
<organism evidence="9 10">
    <name type="scientific">Oryza sativa subsp. japonica</name>
    <name type="common">Rice</name>
    <dbReference type="NCBI Taxonomy" id="39947"/>
    <lineage>
        <taxon>Eukaryota</taxon>
        <taxon>Viridiplantae</taxon>
        <taxon>Streptophyta</taxon>
        <taxon>Embryophyta</taxon>
        <taxon>Tracheophyta</taxon>
        <taxon>Spermatophyta</taxon>
        <taxon>Magnoliopsida</taxon>
        <taxon>Liliopsida</taxon>
        <taxon>Poales</taxon>
        <taxon>Poaceae</taxon>
        <taxon>BOP clade</taxon>
        <taxon>Oryzoideae</taxon>
        <taxon>Oryzeae</taxon>
        <taxon>Oryzinae</taxon>
        <taxon>Oryza</taxon>
        <taxon>Oryza sativa</taxon>
    </lineage>
</organism>
<accession>C7J8L2</accession>
<dbReference type="GO" id="GO:0043531">
    <property type="term" value="F:ADP binding"/>
    <property type="evidence" value="ECO:0007669"/>
    <property type="project" value="InterPro"/>
</dbReference>
<dbReference type="PANTHER" id="PTHR23155">
    <property type="entry name" value="DISEASE RESISTANCE PROTEIN RP"/>
    <property type="match status" value="1"/>
</dbReference>
<feature type="domain" description="Disease resistance N-terminal" evidence="7">
    <location>
        <begin position="1"/>
        <end position="81"/>
    </location>
</feature>
<keyword evidence="3" id="KW-0677">Repeat</keyword>
<evidence type="ECO:0000256" key="5">
    <source>
        <dbReference type="ARBA" id="ARBA00022821"/>
    </source>
</evidence>
<dbReference type="CDD" id="cd14798">
    <property type="entry name" value="RX-CC_like"/>
    <property type="match status" value="1"/>
</dbReference>
<sequence>MLKEEYDLQKNVKEGIKFLKAELESMQAALEDVSKVPLDQLAKPIKIWARDIRELSYNIEDNIDTFMLRVDSLEPSKKNKFTWLIDECKKSLSKVKIRHKIANDIKDVKSQVKMVMECRDRYNINNVIARLPTTVDPRILTLYEKATKLIGIEKASNDLIKRLSVEGEASKKLKMKPNIKNVIKGILIDLNKHKYMEFDSAILSERHLIDELREYLGNRRYTLDHFTNPYHFYSLVDINMEIIKCALIDSNCRSRVIATTRISQVAKEVAEEFGDIYIMEPLSEDNSKKLFYSRMFGVNHKDAADNQSIEVTKNILKKCGGVPLSITTIASLLIDKPMGEWSTVYDSIGFGPTDENEVVQNTRKILSFSYYDMPSHLKTCMLYLSIYPEDHWIEKDSLIWKWIAEGFIHEEQG</sequence>
<keyword evidence="6" id="KW-0175">Coiled coil</keyword>
<evidence type="ECO:0000256" key="4">
    <source>
        <dbReference type="ARBA" id="ARBA00022741"/>
    </source>
</evidence>
<evidence type="ECO:0000256" key="2">
    <source>
        <dbReference type="ARBA" id="ARBA00022614"/>
    </source>
</evidence>
<reference evidence="10" key="2">
    <citation type="journal article" date="2008" name="Nucleic Acids Res.">
        <title>The rice annotation project database (RAP-DB): 2008 update.</title>
        <authorList>
            <consortium name="The rice annotation project (RAP)"/>
        </authorList>
    </citation>
    <scope>GENOME REANNOTATION</scope>
    <source>
        <strain evidence="10">cv. Nipponbare</strain>
    </source>
</reference>
<dbReference type="InterPro" id="IPR036388">
    <property type="entry name" value="WH-like_DNA-bd_sf"/>
</dbReference>
<evidence type="ECO:0000256" key="1">
    <source>
        <dbReference type="ARBA" id="ARBA00008894"/>
    </source>
</evidence>
<feature type="coiled-coil region" evidence="6">
    <location>
        <begin position="9"/>
        <end position="36"/>
    </location>
</feature>
<keyword evidence="2" id="KW-0433">Leucine-rich repeat</keyword>
<dbReference type="InterPro" id="IPR058922">
    <property type="entry name" value="WHD_DRP"/>
</dbReference>
<dbReference type="Gene3D" id="1.10.10.10">
    <property type="entry name" value="Winged helix-like DNA-binding domain superfamily/Winged helix DNA-binding domain"/>
    <property type="match status" value="1"/>
</dbReference>
<dbReference type="EMBL" id="AP008217">
    <property type="protein sequence ID" value="BAH95353.1"/>
    <property type="molecule type" value="Genomic_DNA"/>
</dbReference>
<dbReference type="Gene3D" id="1.10.8.430">
    <property type="entry name" value="Helical domain of apoptotic protease-activating factors"/>
    <property type="match status" value="1"/>
</dbReference>
<dbReference type="InterPro" id="IPR041118">
    <property type="entry name" value="Rx_N"/>
</dbReference>
<comment type="similarity">
    <text evidence="1">Belongs to the disease resistance NB-LRR family.</text>
</comment>
<keyword evidence="4" id="KW-0547">Nucleotide-binding</keyword>
<keyword evidence="5" id="KW-0611">Plant defense</keyword>
<reference evidence="9 10" key="1">
    <citation type="journal article" date="2005" name="Nature">
        <title>The map-based sequence of the rice genome.</title>
        <authorList>
            <consortium name="International rice genome sequencing project (IRGSP)"/>
            <person name="Matsumoto T."/>
            <person name="Wu J."/>
            <person name="Kanamori H."/>
            <person name="Katayose Y."/>
            <person name="Fujisawa M."/>
            <person name="Namiki N."/>
            <person name="Mizuno H."/>
            <person name="Yamamoto K."/>
            <person name="Antonio B.A."/>
            <person name="Baba T."/>
            <person name="Sakata K."/>
            <person name="Nagamura Y."/>
            <person name="Aoki H."/>
            <person name="Arikawa K."/>
            <person name="Arita K."/>
            <person name="Bito T."/>
            <person name="Chiden Y."/>
            <person name="Fujitsuka N."/>
            <person name="Fukunaka R."/>
            <person name="Hamada M."/>
            <person name="Harada C."/>
            <person name="Hayashi A."/>
            <person name="Hijishita S."/>
            <person name="Honda M."/>
            <person name="Hosokawa S."/>
            <person name="Ichikawa Y."/>
            <person name="Idonuma A."/>
            <person name="Iijima M."/>
            <person name="Ikeda M."/>
            <person name="Ikeno M."/>
            <person name="Ito K."/>
            <person name="Ito S."/>
            <person name="Ito T."/>
            <person name="Ito Y."/>
            <person name="Ito Y."/>
            <person name="Iwabuchi A."/>
            <person name="Kamiya K."/>
            <person name="Karasawa W."/>
            <person name="Kurita K."/>
            <person name="Katagiri S."/>
            <person name="Kikuta A."/>
            <person name="Kobayashi H."/>
            <person name="Kobayashi N."/>
            <person name="Machita K."/>
            <person name="Maehara T."/>
            <person name="Masukawa M."/>
            <person name="Mizubayashi T."/>
            <person name="Mukai Y."/>
            <person name="Nagasaki H."/>
            <person name="Nagata Y."/>
            <person name="Naito S."/>
            <person name="Nakashima M."/>
            <person name="Nakama Y."/>
            <person name="Nakamichi Y."/>
            <person name="Nakamura M."/>
            <person name="Meguro A."/>
            <person name="Negishi M."/>
            <person name="Ohta I."/>
            <person name="Ohta T."/>
            <person name="Okamoto M."/>
            <person name="Ono N."/>
            <person name="Saji S."/>
            <person name="Sakaguchi M."/>
            <person name="Sakai K."/>
            <person name="Shibata M."/>
            <person name="Shimokawa T."/>
            <person name="Song J."/>
            <person name="Takazaki Y."/>
            <person name="Terasawa K."/>
            <person name="Tsugane M."/>
            <person name="Tsuji K."/>
            <person name="Ueda S."/>
            <person name="Waki K."/>
            <person name="Yamagata H."/>
            <person name="Yamamoto M."/>
            <person name="Yamamoto S."/>
            <person name="Yamane H."/>
            <person name="Yoshiki S."/>
            <person name="Yoshihara R."/>
            <person name="Yukawa K."/>
            <person name="Zhong H."/>
            <person name="Yano M."/>
            <person name="Yuan Q."/>
            <person name="Ouyang S."/>
            <person name="Liu J."/>
            <person name="Jones K.M."/>
            <person name="Gansberger K."/>
            <person name="Moffat K."/>
            <person name="Hill J."/>
            <person name="Bera J."/>
            <person name="Fadrosh D."/>
            <person name="Jin S."/>
            <person name="Johri S."/>
            <person name="Kim M."/>
            <person name="Overton L."/>
            <person name="Reardon M."/>
            <person name="Tsitrin T."/>
            <person name="Vuong H."/>
            <person name="Weaver B."/>
            <person name="Ciecko A."/>
            <person name="Tallon L."/>
            <person name="Jackson J."/>
            <person name="Pai G."/>
            <person name="Aken S.V."/>
            <person name="Utterback T."/>
            <person name="Reidmuller S."/>
            <person name="Feldblyum T."/>
            <person name="Hsiao J."/>
            <person name="Zismann V."/>
            <person name="Iobst S."/>
            <person name="de Vazeille A.R."/>
            <person name="Buell C.R."/>
            <person name="Ying K."/>
            <person name="Li Y."/>
            <person name="Lu T."/>
            <person name="Huang Y."/>
            <person name="Zhao Q."/>
            <person name="Feng Q."/>
            <person name="Zhang L."/>
            <person name="Zhu J."/>
            <person name="Weng Q."/>
            <person name="Mu J."/>
            <person name="Lu Y."/>
            <person name="Fan D."/>
            <person name="Liu Y."/>
            <person name="Guan J."/>
            <person name="Zhang Y."/>
            <person name="Yu S."/>
            <person name="Liu X."/>
            <person name="Zhang Y."/>
            <person name="Hong G."/>
            <person name="Han B."/>
            <person name="Choisne N."/>
            <person name="Demange N."/>
            <person name="Orjeda G."/>
            <person name="Samain S."/>
            <person name="Cattolico L."/>
            <person name="Pelletier E."/>
            <person name="Couloux A."/>
            <person name="Segurens B."/>
            <person name="Wincker P."/>
            <person name="D'Hont A."/>
            <person name="Scarpelli C."/>
            <person name="Weissenbach J."/>
            <person name="Salanoubat M."/>
            <person name="Quetier F."/>
            <person name="Yu Y."/>
            <person name="Kim H.R."/>
            <person name="Rambo T."/>
            <person name="Currie J."/>
            <person name="Collura K."/>
            <person name="Luo M."/>
            <person name="Yang T."/>
            <person name="Ammiraju J.S.S."/>
            <person name="Engler F."/>
            <person name="Soderlund C."/>
            <person name="Wing R.A."/>
            <person name="Palmer L.E."/>
            <person name="de la Bastide M."/>
            <person name="Spiegel L."/>
            <person name="Nascimento L."/>
            <person name="Zutavern T."/>
            <person name="O'Shaughnessy A."/>
            <person name="Dike S."/>
            <person name="Dedhia N."/>
            <person name="Preston R."/>
            <person name="Balija V."/>
            <person name="McCombie W.R."/>
            <person name="Chow T."/>
            <person name="Chen H."/>
            <person name="Chung M."/>
            <person name="Chen C."/>
            <person name="Shaw J."/>
            <person name="Wu H."/>
            <person name="Hsiao K."/>
            <person name="Chao Y."/>
            <person name="Chu M."/>
            <person name="Cheng C."/>
            <person name="Hour A."/>
            <person name="Lee P."/>
            <person name="Lin S."/>
            <person name="Lin Y."/>
            <person name="Liou J."/>
            <person name="Liu S."/>
            <person name="Hsing Y."/>
            <person name="Raghuvanshi S."/>
            <person name="Mohanty A."/>
            <person name="Bharti A.K."/>
            <person name="Gaur A."/>
            <person name="Gupta V."/>
            <person name="Kumar D."/>
            <person name="Ravi V."/>
            <person name="Vij S."/>
            <person name="Kapur A."/>
            <person name="Khurana P."/>
            <person name="Khurana P."/>
            <person name="Khurana J.P."/>
            <person name="Tyagi A.K."/>
            <person name="Gaikwad K."/>
            <person name="Singh A."/>
            <person name="Dalal V."/>
            <person name="Srivastava S."/>
            <person name="Dixit A."/>
            <person name="Pal A.K."/>
            <person name="Ghazi I.A."/>
            <person name="Yadav M."/>
            <person name="Pandit A."/>
            <person name="Bhargava A."/>
            <person name="Sureshbabu K."/>
            <person name="Batra K."/>
            <person name="Sharma T.R."/>
            <person name="Mohapatra T."/>
            <person name="Singh N.K."/>
            <person name="Messing J."/>
            <person name="Nelson A.B."/>
            <person name="Fuks G."/>
            <person name="Kavchok S."/>
            <person name="Keizer G."/>
            <person name="Linton E."/>
            <person name="Llaca V."/>
            <person name="Song R."/>
            <person name="Tanyolac B."/>
            <person name="Young S."/>
            <person name="Ho-Il K."/>
            <person name="Hahn J.H."/>
            <person name="Sangsakoo G."/>
            <person name="Vanavichit A."/>
            <person name="de Mattos Luiz.A.T."/>
            <person name="Zimmer P.D."/>
            <person name="Malone G."/>
            <person name="Dellagostin O."/>
            <person name="de Oliveira A.C."/>
            <person name="Bevan M."/>
            <person name="Bancroft I."/>
            <person name="Minx P."/>
            <person name="Cordum H."/>
            <person name="Wilson R."/>
            <person name="Cheng Z."/>
            <person name="Jin W."/>
            <person name="Jiang J."/>
            <person name="Leong S.A."/>
            <person name="Iwama H."/>
            <person name="Gojobori T."/>
            <person name="Itoh T."/>
            <person name="Niimura Y."/>
            <person name="Fujii Y."/>
            <person name="Habara T."/>
            <person name="Sakai H."/>
            <person name="Sato Y."/>
            <person name="Wilson G."/>
            <person name="Kumar K."/>
            <person name="McCouch S."/>
            <person name="Juretic N."/>
            <person name="Hoen D."/>
            <person name="Wright S."/>
            <person name="Bruskiewich R."/>
            <person name="Bureau T."/>
            <person name="Miyao A."/>
            <person name="Hirochika H."/>
            <person name="Nishikawa T."/>
            <person name="Kadowaki K."/>
            <person name="Sugiura M."/>
            <person name="Burr B."/>
            <person name="Sasaki T."/>
        </authorList>
    </citation>
    <scope>NUCLEOTIDE SEQUENCE [LARGE SCALE GENOMIC DNA]</scope>
    <source>
        <strain evidence="10">cv. Nipponbare</strain>
    </source>
</reference>
<dbReference type="PANTHER" id="PTHR23155:SF1116">
    <property type="entry name" value="OS12G0273300 PROTEIN"/>
    <property type="match status" value="1"/>
</dbReference>
<evidence type="ECO:0000259" key="8">
    <source>
        <dbReference type="Pfam" id="PF23559"/>
    </source>
</evidence>
<evidence type="ECO:0000313" key="10">
    <source>
        <dbReference type="Proteomes" id="UP000000763"/>
    </source>
</evidence>
<name>C7J8L2_ORYSJ</name>
<dbReference type="Pfam" id="PF18052">
    <property type="entry name" value="Rx_N"/>
    <property type="match status" value="1"/>
</dbReference>
<dbReference type="Proteomes" id="UP000000763">
    <property type="component" value="Chromosome 11"/>
</dbReference>
<dbReference type="InterPro" id="IPR027417">
    <property type="entry name" value="P-loop_NTPase"/>
</dbReference>
<gene>
    <name evidence="9" type="ordered locus">Os11g0589901</name>
</gene>
<dbReference type="GO" id="GO:0006952">
    <property type="term" value="P:defense response"/>
    <property type="evidence" value="ECO:0007669"/>
    <property type="project" value="UniProtKB-KW"/>
</dbReference>
<dbReference type="Gene3D" id="1.20.5.4130">
    <property type="match status" value="1"/>
</dbReference>